<dbReference type="Pfam" id="PF07311">
    <property type="entry name" value="Dodecin"/>
    <property type="match status" value="1"/>
</dbReference>
<reference evidence="1" key="1">
    <citation type="submission" date="2020-06" db="EMBL/GenBank/DDBJ databases">
        <title>Haloterrigena sp. nov., an extremely halophilic archaeon isolated from a saline sediment.</title>
        <authorList>
            <person name="Liu B.-B."/>
        </authorList>
    </citation>
    <scope>NUCLEOTIDE SEQUENCE</scope>
    <source>
        <strain evidence="1">SYSU A121-1</strain>
    </source>
</reference>
<sequence>MGERAEIVELVGSSTESWEDAVQNAMDAADGTIEHVSGVEIDSEPTETDREGGETERYVVTLEASFDPEGS</sequence>
<evidence type="ECO:0000313" key="1">
    <source>
        <dbReference type="EMBL" id="NUB92360.1"/>
    </source>
</evidence>
<dbReference type="SUPFAM" id="SSF89807">
    <property type="entry name" value="Dodecin-like"/>
    <property type="match status" value="1"/>
</dbReference>
<dbReference type="AlphaFoldDB" id="A0A8J8GRT7"/>
<dbReference type="InterPro" id="IPR009923">
    <property type="entry name" value="Dodecin"/>
</dbReference>
<proteinExistence type="predicted"/>
<dbReference type="EMBL" id="JABURA010000001">
    <property type="protein sequence ID" value="NUB92360.1"/>
    <property type="molecule type" value="Genomic_DNA"/>
</dbReference>
<dbReference type="Proteomes" id="UP000728647">
    <property type="component" value="Unassembled WGS sequence"/>
</dbReference>
<dbReference type="InterPro" id="IPR036694">
    <property type="entry name" value="Dodecin-like_sf"/>
</dbReference>
<evidence type="ECO:0000313" key="2">
    <source>
        <dbReference type="Proteomes" id="UP000728647"/>
    </source>
</evidence>
<comment type="caution">
    <text evidence="1">The sequence shown here is derived from an EMBL/GenBank/DDBJ whole genome shotgun (WGS) entry which is preliminary data.</text>
</comment>
<dbReference type="InterPro" id="IPR025543">
    <property type="entry name" value="Dodecin-like"/>
</dbReference>
<accession>A0A8J8GRT7</accession>
<gene>
    <name evidence="1" type="ORF">HT576_15185</name>
</gene>
<dbReference type="RefSeq" id="WP_174702472.1">
    <property type="nucleotide sequence ID" value="NZ_JABURA010000001.1"/>
</dbReference>
<dbReference type="OrthoDB" id="187186at2157"/>
<protein>
    <submittedName>
        <fullName evidence="1">Dodecin domain-containing protein</fullName>
    </submittedName>
</protein>
<dbReference type="Gene3D" id="3.30.1660.10">
    <property type="entry name" value="Flavin-binding protein dodecin"/>
    <property type="match status" value="1"/>
</dbReference>
<organism evidence="1 2">
    <name type="scientific">Haloterrigena gelatinilytica</name>
    <dbReference type="NCBI Taxonomy" id="2741724"/>
    <lineage>
        <taxon>Archaea</taxon>
        <taxon>Methanobacteriati</taxon>
        <taxon>Methanobacteriota</taxon>
        <taxon>Stenosarchaea group</taxon>
        <taxon>Halobacteria</taxon>
        <taxon>Halobacteriales</taxon>
        <taxon>Natrialbaceae</taxon>
        <taxon>Haloterrigena</taxon>
    </lineage>
</organism>
<name>A0A8J8GRT7_9EURY</name>